<comment type="similarity">
    <text evidence="1">Belongs to the LTN1 family.</text>
</comment>
<keyword evidence="1" id="KW-0863">Zinc-finger</keyword>
<dbReference type="GO" id="GO:0043023">
    <property type="term" value="F:ribosomal large subunit binding"/>
    <property type="evidence" value="ECO:0007669"/>
    <property type="project" value="TreeGrafter"/>
</dbReference>
<gene>
    <name evidence="4" type="ORF">CINC_LOCUS11456</name>
</gene>
<dbReference type="Pfam" id="PF22958">
    <property type="entry name" value="Ltn1_1st"/>
    <property type="match status" value="1"/>
</dbReference>
<protein>
    <recommendedName>
        <fullName evidence="1">E3 ubiquitin-protein ligase listerin</fullName>
        <ecNumber evidence="1">2.3.2.27</ecNumber>
    </recommendedName>
    <alternativeName>
        <fullName evidence="1">RING-type E3 ubiquitin transferase listerin</fullName>
    </alternativeName>
</protein>
<feature type="compositionally biased region" description="Gly residues" evidence="2">
    <location>
        <begin position="880"/>
        <end position="889"/>
    </location>
</feature>
<evidence type="ECO:0000256" key="2">
    <source>
        <dbReference type="SAM" id="MobiDB-lite"/>
    </source>
</evidence>
<dbReference type="InterPro" id="IPR039795">
    <property type="entry name" value="LTN1/Rkr1"/>
</dbReference>
<dbReference type="GO" id="GO:1990112">
    <property type="term" value="C:RQC complex"/>
    <property type="evidence" value="ECO:0007669"/>
    <property type="project" value="UniProtKB-UniRule"/>
</dbReference>
<feature type="region of interest" description="Disordered" evidence="2">
    <location>
        <begin position="1"/>
        <end position="26"/>
    </location>
</feature>
<evidence type="ECO:0000313" key="5">
    <source>
        <dbReference type="Proteomes" id="UP001154114"/>
    </source>
</evidence>
<feature type="region of interest" description="Disordered" evidence="2">
    <location>
        <begin position="880"/>
        <end position="946"/>
    </location>
</feature>
<feature type="domain" description="E3 ubiquitin-protein ligase listerin N-terminal" evidence="3">
    <location>
        <begin position="65"/>
        <end position="369"/>
    </location>
</feature>
<evidence type="ECO:0000259" key="3">
    <source>
        <dbReference type="Pfam" id="PF22958"/>
    </source>
</evidence>
<reference evidence="4" key="1">
    <citation type="submission" date="2021-12" db="EMBL/GenBank/DDBJ databases">
        <authorList>
            <person name="King R."/>
        </authorList>
    </citation>
    <scope>NUCLEOTIDE SEQUENCE</scope>
</reference>
<dbReference type="EMBL" id="LR824009">
    <property type="protein sequence ID" value="CAD0197171.1"/>
    <property type="molecule type" value="Genomic_DNA"/>
</dbReference>
<keyword evidence="1" id="KW-0479">Metal-binding</keyword>
<keyword evidence="1" id="KW-0833">Ubl conjugation pathway</keyword>
<keyword evidence="5" id="KW-1185">Reference proteome</keyword>
<proteinExistence type="inferred from homology"/>
<organism evidence="4 5">
    <name type="scientific">Chrysodeixis includens</name>
    <name type="common">Soybean looper</name>
    <name type="synonym">Pseudoplusia includens</name>
    <dbReference type="NCBI Taxonomy" id="689277"/>
    <lineage>
        <taxon>Eukaryota</taxon>
        <taxon>Metazoa</taxon>
        <taxon>Ecdysozoa</taxon>
        <taxon>Arthropoda</taxon>
        <taxon>Hexapoda</taxon>
        <taxon>Insecta</taxon>
        <taxon>Pterygota</taxon>
        <taxon>Neoptera</taxon>
        <taxon>Endopterygota</taxon>
        <taxon>Lepidoptera</taxon>
        <taxon>Glossata</taxon>
        <taxon>Ditrysia</taxon>
        <taxon>Noctuoidea</taxon>
        <taxon>Noctuidae</taxon>
        <taxon>Plusiinae</taxon>
        <taxon>Chrysodeixis</taxon>
    </lineage>
</organism>
<sequence length="970" mass="107208">MGGKTKQSQRTKNNVRPSSSSRSAGLLNSGVNLEGGLVTLSSGKTVPQLFPTLAAVNLEQGLTPEFQMCIKKLNKKDPITRAKALQELCELVNSADVNDVVAALPSWAHFYKILSADADRKVRELTQVCQGAVVRVCGRRVAPQLKALLPAWLAAQHDPHAPAQAAAAHALKNTFPDNKLPEVISFCKVEVMAHLLDSLIGNAESVVTKRIEDAEERELQMNRIKTSSLQGLEYFVEHLPAAHDEWLWTELTPLLQAAAFWKLAQAAHQIRGAWYAAVGRMVSRYAATFGAAYGVRLLRLLLEGARDPAAACAPPLWGCLLQLMHHAQDWPAYLDKKELLVKRILEVLENGGWGDARHLSNMLLPLLAHLPQDLLTKEFYETFFKAVFSGLDKKNIINSKSERQAWITSLAECLRYLSIQEQSFVLEISTSVHRQWLERVLLTLQDGQTRTNLIKCSATNMTSLVKYWLKQSTEANNEKYDQLIRNFWQNIGSSVLTQIDKCSTDEKEIEKSIEGHILLLQTLKTAFTQDSKKQLNIKFDDDEPSQRPPPSPAPAPAPAPSPAAACDTALAARYSHCLHDCVHKICAHYAHTAQLTQLADPILTPLLTLLNDFDSENLFLAIARQFDVDSVYKLYEKVLRSWLISDSMCSKSVVDIVFLAMKYMTEEEQDAMFASFDQVSREALEWCVAVSARHPAVRGAAARRWLRGEAAGRAGAPGGARAAARPRPPPLLLCVASAPPLASPAAVARVLTTLSAALAPPHAATLDTAAALAARLVSDLHDHAHTEQYERLVLDLFQLNILVPRGDERLSVATWCEVRSSWQDGLAAMPRDARQRALQHAASFIHDQLFQDIKYLDINKIENVVSPCAELVWVGAGAEGAGRGRGAGEAGARRGGGRGRGGRAAPRVPERAAVLSAARRRAAGRRRAGRRRRRRPHRGRARALRARLPVPRHLFENALPPQDWLGRRRR</sequence>
<accession>A0A9N8L0C2</accession>
<dbReference type="InterPro" id="IPR016024">
    <property type="entry name" value="ARM-type_fold"/>
</dbReference>
<dbReference type="SUPFAM" id="SSF48371">
    <property type="entry name" value="ARM repeat"/>
    <property type="match status" value="1"/>
</dbReference>
<dbReference type="EC" id="2.3.2.27" evidence="1"/>
<keyword evidence="1" id="KW-0808">Transferase</keyword>
<dbReference type="GO" id="GO:0008270">
    <property type="term" value="F:zinc ion binding"/>
    <property type="evidence" value="ECO:0007669"/>
    <property type="project" value="UniProtKB-KW"/>
</dbReference>
<name>A0A9N8L0C2_CHRIL</name>
<dbReference type="GO" id="GO:0005829">
    <property type="term" value="C:cytosol"/>
    <property type="evidence" value="ECO:0007669"/>
    <property type="project" value="UniProtKB-UniRule"/>
</dbReference>
<comment type="catalytic activity">
    <reaction evidence="1">
        <text>S-ubiquitinyl-[E2 ubiquitin-conjugating enzyme]-L-cysteine + [acceptor protein]-L-lysine = [E2 ubiquitin-conjugating enzyme]-L-cysteine + N(6)-ubiquitinyl-[acceptor protein]-L-lysine.</text>
        <dbReference type="EC" id="2.3.2.27"/>
    </reaction>
</comment>
<dbReference type="GO" id="GO:0061630">
    <property type="term" value="F:ubiquitin protein ligase activity"/>
    <property type="evidence" value="ECO:0007669"/>
    <property type="project" value="UniProtKB-UniRule"/>
</dbReference>
<dbReference type="InterPro" id="IPR054476">
    <property type="entry name" value="Ltn1_N"/>
</dbReference>
<comment type="function">
    <text evidence="1">E3 ubiquitin-protein ligase. Component of the ribosome quality control complex (RQC), a ribosome-associated complex that mediates ubiquitination and extraction of incompletely synthesized nascent chains for proteasomal degradation.</text>
</comment>
<dbReference type="InterPro" id="IPR011989">
    <property type="entry name" value="ARM-like"/>
</dbReference>
<feature type="compositionally biased region" description="Low complexity" evidence="2">
    <location>
        <begin position="903"/>
        <end position="917"/>
    </location>
</feature>
<feature type="compositionally biased region" description="Pro residues" evidence="2">
    <location>
        <begin position="546"/>
        <end position="560"/>
    </location>
</feature>
<comment type="subunit">
    <text evidence="1">Component of the ribosome quality control complex (RQC).</text>
</comment>
<comment type="pathway">
    <text evidence="1">Protein modification; protein ubiquitination.</text>
</comment>
<keyword evidence="1" id="KW-0862">Zinc</keyword>
<dbReference type="Proteomes" id="UP001154114">
    <property type="component" value="Chromosome 6"/>
</dbReference>
<dbReference type="GO" id="GO:0072344">
    <property type="term" value="P:rescue of stalled ribosome"/>
    <property type="evidence" value="ECO:0007669"/>
    <property type="project" value="UniProtKB-UniRule"/>
</dbReference>
<dbReference type="PANTHER" id="PTHR12389:SF0">
    <property type="entry name" value="E3 UBIQUITIN-PROTEIN LIGASE LISTERIN"/>
    <property type="match status" value="1"/>
</dbReference>
<evidence type="ECO:0000256" key="1">
    <source>
        <dbReference type="RuleBase" id="RU367090"/>
    </source>
</evidence>
<dbReference type="PANTHER" id="PTHR12389">
    <property type="entry name" value="ZINC FINGER PROTEIN 294"/>
    <property type="match status" value="1"/>
</dbReference>
<feature type="compositionally biased region" description="Polar residues" evidence="2">
    <location>
        <begin position="1"/>
        <end position="17"/>
    </location>
</feature>
<evidence type="ECO:0000313" key="4">
    <source>
        <dbReference type="EMBL" id="CAD0197171.1"/>
    </source>
</evidence>
<feature type="region of interest" description="Disordered" evidence="2">
    <location>
        <begin position="539"/>
        <end position="560"/>
    </location>
</feature>
<dbReference type="OrthoDB" id="6108at2759"/>
<dbReference type="Gene3D" id="1.25.10.10">
    <property type="entry name" value="Leucine-rich Repeat Variant"/>
    <property type="match status" value="1"/>
</dbReference>
<dbReference type="GO" id="GO:1990116">
    <property type="term" value="P:ribosome-associated ubiquitin-dependent protein catabolic process"/>
    <property type="evidence" value="ECO:0007669"/>
    <property type="project" value="UniProtKB-UniRule"/>
</dbReference>
<feature type="compositionally biased region" description="Basic residues" evidence="2">
    <location>
        <begin position="918"/>
        <end position="945"/>
    </location>
</feature>
<dbReference type="AlphaFoldDB" id="A0A9N8L0C2"/>